<evidence type="ECO:0000313" key="3">
    <source>
        <dbReference type="EMBL" id="GMI13402.1"/>
    </source>
</evidence>
<dbReference type="AlphaFoldDB" id="A0A9W7FJ43"/>
<feature type="signal peptide" evidence="2">
    <location>
        <begin position="1"/>
        <end position="26"/>
    </location>
</feature>
<proteinExistence type="predicted"/>
<feature type="chain" id="PRO_5040992868" evidence="2">
    <location>
        <begin position="27"/>
        <end position="313"/>
    </location>
</feature>
<evidence type="ECO:0000313" key="4">
    <source>
        <dbReference type="Proteomes" id="UP001165160"/>
    </source>
</evidence>
<organism evidence="3 4">
    <name type="scientific">Triparma verrucosa</name>
    <dbReference type="NCBI Taxonomy" id="1606542"/>
    <lineage>
        <taxon>Eukaryota</taxon>
        <taxon>Sar</taxon>
        <taxon>Stramenopiles</taxon>
        <taxon>Ochrophyta</taxon>
        <taxon>Bolidophyceae</taxon>
        <taxon>Parmales</taxon>
        <taxon>Triparmaceae</taxon>
        <taxon>Triparma</taxon>
    </lineage>
</organism>
<dbReference type="EMBL" id="BRXX01000467">
    <property type="protein sequence ID" value="GMI13402.1"/>
    <property type="molecule type" value="Genomic_DNA"/>
</dbReference>
<feature type="region of interest" description="Disordered" evidence="1">
    <location>
        <begin position="86"/>
        <end position="124"/>
    </location>
</feature>
<keyword evidence="4" id="KW-1185">Reference proteome</keyword>
<evidence type="ECO:0000256" key="1">
    <source>
        <dbReference type="SAM" id="MobiDB-lite"/>
    </source>
</evidence>
<dbReference type="Proteomes" id="UP001165160">
    <property type="component" value="Unassembled WGS sequence"/>
</dbReference>
<feature type="compositionally biased region" description="Low complexity" evidence="1">
    <location>
        <begin position="110"/>
        <end position="124"/>
    </location>
</feature>
<name>A0A9W7FJ43_9STRA</name>
<gene>
    <name evidence="3" type="ORF">TrVE_jg3027</name>
</gene>
<keyword evidence="2" id="KW-0732">Signal</keyword>
<protein>
    <submittedName>
        <fullName evidence="3">Uncharacterized protein</fullName>
    </submittedName>
</protein>
<accession>A0A9W7FJ43</accession>
<comment type="caution">
    <text evidence="3">The sequence shown here is derived from an EMBL/GenBank/DDBJ whole genome shotgun (WGS) entry which is preliminary data.</text>
</comment>
<reference evidence="4" key="1">
    <citation type="journal article" date="2023" name="Commun. Biol.">
        <title>Genome analysis of Parmales, the sister group of diatoms, reveals the evolutionary specialization of diatoms from phago-mixotrophs to photoautotrophs.</title>
        <authorList>
            <person name="Ban H."/>
            <person name="Sato S."/>
            <person name="Yoshikawa S."/>
            <person name="Yamada K."/>
            <person name="Nakamura Y."/>
            <person name="Ichinomiya M."/>
            <person name="Sato N."/>
            <person name="Blanc-Mathieu R."/>
            <person name="Endo H."/>
            <person name="Kuwata A."/>
            <person name="Ogata H."/>
        </authorList>
    </citation>
    <scope>NUCLEOTIDE SEQUENCE [LARGE SCALE GENOMIC DNA]</scope>
    <source>
        <strain evidence="4">NIES 3699</strain>
    </source>
</reference>
<evidence type="ECO:0000256" key="2">
    <source>
        <dbReference type="SAM" id="SignalP"/>
    </source>
</evidence>
<sequence>MCRRSLFSLFAVLFVTVVVCVHCVSAVYLPNGQLKRSPPPPTGILTSVYYVNVKSKKYVVQILSPTINDPANETKYFNYTDLQLSNSTAEDERSDSTQDDDEEGHDDSSPDSSPSSSLKLPTSPLSLESSDNALISIPLQSYHDSLLLSGYRPSPVPDSESKYRKTYNVVPGGLIVKTTSLKSLKKINSKLRREDNRVQSVVACEAEFGWEVEDGFLAFFGEGGWGNEAGKLRRLECGEGEVVEVYRGGVGRGKVMEGVGGFEEVMGKLVEGVGGEGGEGWRGWRRWRKEYGGGRGVRAYVWVEEEEGVWRDY</sequence>